<gene>
    <name evidence="3" type="ORF">FA584_04240</name>
</gene>
<evidence type="ECO:0000313" key="3">
    <source>
        <dbReference type="EMBL" id="QIR75454.2"/>
    </source>
</evidence>
<feature type="coiled-coil region" evidence="1">
    <location>
        <begin position="2"/>
        <end position="106"/>
    </location>
</feature>
<organism evidence="3 4">
    <name type="scientific">Sulfurospirillum diekertiae</name>
    <dbReference type="NCBI Taxonomy" id="1854492"/>
    <lineage>
        <taxon>Bacteria</taxon>
        <taxon>Pseudomonadati</taxon>
        <taxon>Campylobacterota</taxon>
        <taxon>Epsilonproteobacteria</taxon>
        <taxon>Campylobacterales</taxon>
        <taxon>Sulfurospirillaceae</taxon>
        <taxon>Sulfurospirillum</taxon>
    </lineage>
</organism>
<name>A0AA92FH24_9BACT</name>
<dbReference type="Proteomes" id="UP000502831">
    <property type="component" value="Chromosome"/>
</dbReference>
<dbReference type="PANTHER" id="PTHR46401:SF9">
    <property type="entry name" value="MANNOSYLTRANSFERASE A"/>
    <property type="match status" value="1"/>
</dbReference>
<dbReference type="RefSeq" id="WP_167749487.1">
    <property type="nucleotide sequence ID" value="NZ_CP039734.2"/>
</dbReference>
<evidence type="ECO:0000256" key="1">
    <source>
        <dbReference type="SAM" id="Coils"/>
    </source>
</evidence>
<sequence length="1063" mass="122552">MAAEANERVAQAEQNVHEANVRAEAFFQRAEQAEMMAAEANERVAQAEQNIHEANVRAEAFFQRAEQAEMMAAEANERVAQAEQNVHEANVRAEAFFQRAEQAEDNSNKAWQYYHMIESSNSWKVTKSFRLVRKFARWFVRGSYHWLTFSPTSRPRRVLKQKLITCVDYINAHQSLKSQIVKILNLFPSMKTKLKALTLLPSEPSEIMVLQHERDELSFEAQIIFDRLIQIRNNDTNKSLLNQNEQIDTTALKPKMAIVTPFPPDRTGIADYVAELLPELCAHYYIDIIVKENDKYFDNLCSFQTVEYFKVNFNLYNIVIYQMGNSPYHAYMFELIQDFPGIVVLHDFYLGHLVRWMHNNCFWTDPIWDAMLIDKYGYMAPYLEKQKGIEWAIKKFPLNNLLFEMAKGIIVHSSYAKNLSLKWYGDKFNHKIYILPQVHRIIDEHNRAYRNNENFLVCSFGHIIQSKLIHRIISVWQSSEIGKNSNNQLLFVGSTSNDEYGQKIKTMIQAVPNITITGFVENEEYQRILNKTNIAIQLRSESRGETSRAVLDCMAHGIPTIVNTNGSMQELPNNSVLKLKDDFEDQELVDAMNALYENTGFAKILSTNAQEVILREHSPQVVVKKIQEIIQEISISSNQEVSLEQFYSRNISNGIIPNNDDLSNLAKQFELDTRYNKTPSLYVDISAVAIHDLKTGIQRVVRSILLALLKMPLKKYKIIPVYLTDKGGYWHYRVAHTFMYTLIPNLISRADTVIEPSSKDIFLGLDYYTAVTEAIQYKLFETWKQRGVNINFVIYDILPITLPHCFPPTSCPYHTEWLNTICQVADNLLCISNTVANEVKKHIDTLRNNLCNVPNIKYFHLGADLDNSLPSKGLPKNAGAILQHITSRITFLMVGTVEPRKGHNQTLMAFEELWDKEIDINLIIVGKEGWNVDILSEKLHHHKQLNHHLFWLESTSDEYLEQIYQASTCLIAASEGEGFGLPLIEAAQHNIPIIARDILVFREVASNYAYYFDNDNAPIVLAKVIEEWLTLYQSEKYPKSDEMPWLTWDESANSLIKNILGEN</sequence>
<dbReference type="GO" id="GO:0016757">
    <property type="term" value="F:glycosyltransferase activity"/>
    <property type="evidence" value="ECO:0007669"/>
    <property type="project" value="InterPro"/>
</dbReference>
<dbReference type="InterPro" id="IPR001296">
    <property type="entry name" value="Glyco_trans_1"/>
</dbReference>
<dbReference type="SUPFAM" id="SSF53756">
    <property type="entry name" value="UDP-Glycosyltransferase/glycogen phosphorylase"/>
    <property type="match status" value="2"/>
</dbReference>
<protein>
    <submittedName>
        <fullName evidence="3">Glycosyltransferase</fullName>
    </submittedName>
</protein>
<evidence type="ECO:0000313" key="4">
    <source>
        <dbReference type="Proteomes" id="UP000502831"/>
    </source>
</evidence>
<dbReference type="Pfam" id="PF00534">
    <property type="entry name" value="Glycos_transf_1"/>
    <property type="match status" value="2"/>
</dbReference>
<evidence type="ECO:0000259" key="2">
    <source>
        <dbReference type="Pfam" id="PF00534"/>
    </source>
</evidence>
<dbReference type="PANTHER" id="PTHR46401">
    <property type="entry name" value="GLYCOSYLTRANSFERASE WBBK-RELATED"/>
    <property type="match status" value="1"/>
</dbReference>
<proteinExistence type="predicted"/>
<feature type="domain" description="Glycosyl transferase family 1" evidence="2">
    <location>
        <begin position="886"/>
        <end position="1035"/>
    </location>
</feature>
<dbReference type="AlphaFoldDB" id="A0AA92FH24"/>
<dbReference type="CDD" id="cd03809">
    <property type="entry name" value="GT4_MtfB-like"/>
    <property type="match status" value="1"/>
</dbReference>
<reference evidence="3 4" key="1">
    <citation type="journal article" date="2017" name="Environ. Sci. Technol.">
        <title>Organohalide Respiration with Chlorinated Ethenes under Low pH Conditions.</title>
        <authorList>
            <person name="Yang Y."/>
            <person name="Capiro N.L."/>
            <person name="Marcet T.F."/>
            <person name="Yan J."/>
            <person name="Pennell K.D."/>
            <person name="Loffler F.E."/>
        </authorList>
    </citation>
    <scope>NUCLEOTIDE SEQUENCE [LARGE SCALE GENOMIC DNA]</scope>
    <source>
        <strain evidence="3 4">ACSDCE</strain>
    </source>
</reference>
<keyword evidence="1" id="KW-0175">Coiled coil</keyword>
<accession>A0AA92FH24</accession>
<dbReference type="Gene3D" id="3.40.50.2000">
    <property type="entry name" value="Glycogen Phosphorylase B"/>
    <property type="match status" value="2"/>
</dbReference>
<feature type="domain" description="Glycosyl transferase family 1" evidence="2">
    <location>
        <begin position="449"/>
        <end position="611"/>
    </location>
</feature>
<dbReference type="EMBL" id="CP039734">
    <property type="protein sequence ID" value="QIR75454.2"/>
    <property type="molecule type" value="Genomic_DNA"/>
</dbReference>
<dbReference type="GO" id="GO:0009103">
    <property type="term" value="P:lipopolysaccharide biosynthetic process"/>
    <property type="evidence" value="ECO:0007669"/>
    <property type="project" value="TreeGrafter"/>
</dbReference>